<dbReference type="PANTHER" id="PTHR23123">
    <property type="entry name" value="PHD/F-BOX CONTAINING PROTEIN"/>
    <property type="match status" value="1"/>
</dbReference>
<feature type="region of interest" description="Disordered" evidence="11">
    <location>
        <begin position="372"/>
        <end position="401"/>
    </location>
</feature>
<dbReference type="OrthoDB" id="5876800at2759"/>
<keyword evidence="16" id="KW-1185">Reference proteome</keyword>
<dbReference type="SMART" id="SM00558">
    <property type="entry name" value="JmjC"/>
    <property type="match status" value="1"/>
</dbReference>
<feature type="compositionally biased region" description="Low complexity" evidence="11">
    <location>
        <begin position="668"/>
        <end position="679"/>
    </location>
</feature>
<dbReference type="InterPro" id="IPR019786">
    <property type="entry name" value="Zinc_finger_PHD-type_CS"/>
</dbReference>
<dbReference type="Gene3D" id="2.60.120.650">
    <property type="entry name" value="Cupin"/>
    <property type="match status" value="1"/>
</dbReference>
<dbReference type="Gene3D" id="3.30.40.10">
    <property type="entry name" value="Zinc/RING finger domain, C3HC4 (zinc finger)"/>
    <property type="match status" value="2"/>
</dbReference>
<name>A0A485KQC0_9STRA</name>
<feature type="compositionally biased region" description="Basic residues" evidence="11">
    <location>
        <begin position="686"/>
        <end position="697"/>
    </location>
</feature>
<keyword evidence="7" id="KW-0805">Transcription regulation</keyword>
<evidence type="ECO:0000256" key="9">
    <source>
        <dbReference type="ARBA" id="ARBA00023242"/>
    </source>
</evidence>
<dbReference type="EMBL" id="CAADRA010005224">
    <property type="protein sequence ID" value="VFT87270.1"/>
    <property type="molecule type" value="Genomic_DNA"/>
</dbReference>
<evidence type="ECO:0000259" key="12">
    <source>
        <dbReference type="PROSITE" id="PS50016"/>
    </source>
</evidence>
<dbReference type="GO" id="GO:0005634">
    <property type="term" value="C:nucleus"/>
    <property type="evidence" value="ECO:0007669"/>
    <property type="project" value="UniProtKB-SubCell"/>
</dbReference>
<dbReference type="PROSITE" id="PS50016">
    <property type="entry name" value="ZF_PHD_2"/>
    <property type="match status" value="1"/>
</dbReference>
<evidence type="ECO:0000256" key="7">
    <source>
        <dbReference type="ARBA" id="ARBA00023015"/>
    </source>
</evidence>
<comment type="subcellular location">
    <subcellularLocation>
        <location evidence="1">Nucleus</location>
    </subcellularLocation>
</comment>
<feature type="compositionally biased region" description="Acidic residues" evidence="11">
    <location>
        <begin position="620"/>
        <end position="631"/>
    </location>
</feature>
<dbReference type="InterPro" id="IPR013083">
    <property type="entry name" value="Znf_RING/FYVE/PHD"/>
</dbReference>
<evidence type="ECO:0000313" key="15">
    <source>
        <dbReference type="EMBL" id="VFT87270.1"/>
    </source>
</evidence>
<evidence type="ECO:0000256" key="6">
    <source>
        <dbReference type="ARBA" id="ARBA00023004"/>
    </source>
</evidence>
<dbReference type="InterPro" id="IPR050690">
    <property type="entry name" value="JHDM1_Histone_Demethylase"/>
</dbReference>
<dbReference type="Proteomes" id="UP000332933">
    <property type="component" value="Unassembled WGS sequence"/>
</dbReference>
<dbReference type="InterPro" id="IPR019787">
    <property type="entry name" value="Znf_PHD-finger"/>
</dbReference>
<evidence type="ECO:0000313" key="16">
    <source>
        <dbReference type="Proteomes" id="UP000332933"/>
    </source>
</evidence>
<evidence type="ECO:0000256" key="11">
    <source>
        <dbReference type="SAM" id="MobiDB-lite"/>
    </source>
</evidence>
<keyword evidence="4" id="KW-0862">Zinc</keyword>
<dbReference type="SUPFAM" id="SSF51197">
    <property type="entry name" value="Clavaminate synthase-like"/>
    <property type="match status" value="1"/>
</dbReference>
<evidence type="ECO:0000256" key="3">
    <source>
        <dbReference type="ARBA" id="ARBA00022771"/>
    </source>
</evidence>
<sequence>MQPSPVTPAEDAGEVIGVKGSIHEIIPYISSWLTRWSKMTPFDIEVVNGENVTKEWVCFIYMWMLPLEEVGFSEPFVVLEMETIGLRVPTPSFGVDDIKRIVGLDTIVPVVHVASQQEIFEWSIERWSSYFITSPAERTDIFEVVNFDFGVSPALSNLVSPPSFVSEFGWIETLWPKTFKFPVQKLCVMSAKDSFTDFHINSGGASLWYTVARGKKIFYLIPPTTDNLNQFKGWRKNSKGVSFGEIAGDGCQYVIVNEGSTIVLPSGWIYAISTSEDDAIAFKGYFLHGLGLDMQLRCHNIEVEVNGHCLFPKYESILWLVACWHLSNKQKEDVDLTSLLRVLKPSKEANEIAQEKGFTSADSVLRALKSTLPSDSSDLDESGDDSESDNENSDSSMTSNASDVDLAYPKFKKENVKSEKYPLKVLTPLVIPKMEEIKPISTPKHPTPKQKRKSKQEVEEQWYFECRCGQKGSNYDDGKRMVQCETCSTWQHTHCAGIPNDSDPPSGYTCFKCNQVAQPSVIDSSTEWTVSCSCGIVAKNFDDGCRMIACDACNTWQHTLCAGIPNESEPPDAYVCRACKNVKKAKAVKSPKAMKSPKAVKSPKIQVVRKTARKAHSSSEDDTKDDEEEETPSYPKRVRSTKRTKVVDSPSKTSEIVRPPIKIPPQPQSTSKPKKQPTSVRERLVKKLKMKPKWGRM</sequence>
<evidence type="ECO:0000256" key="2">
    <source>
        <dbReference type="ARBA" id="ARBA00022723"/>
    </source>
</evidence>
<dbReference type="CDD" id="cd15556">
    <property type="entry name" value="PHD_MMD1_like"/>
    <property type="match status" value="1"/>
</dbReference>
<protein>
    <submittedName>
        <fullName evidence="15">Aste57867_10396 protein</fullName>
    </submittedName>
</protein>
<reference evidence="14" key="2">
    <citation type="submission" date="2019-06" db="EMBL/GenBank/DDBJ databases">
        <title>Genomics analysis of Aphanomyces spp. identifies a new class of oomycete effector associated with host adaptation.</title>
        <authorList>
            <person name="Gaulin E."/>
        </authorList>
    </citation>
    <scope>NUCLEOTIDE SEQUENCE</scope>
    <source>
        <strain evidence="14">CBS 578.67</strain>
    </source>
</reference>
<dbReference type="GO" id="GO:0008270">
    <property type="term" value="F:zinc ion binding"/>
    <property type="evidence" value="ECO:0007669"/>
    <property type="project" value="UniProtKB-KW"/>
</dbReference>
<dbReference type="PROSITE" id="PS01359">
    <property type="entry name" value="ZF_PHD_1"/>
    <property type="match status" value="1"/>
</dbReference>
<dbReference type="SUPFAM" id="SSF57903">
    <property type="entry name" value="FYVE/PHD zinc finger"/>
    <property type="match status" value="2"/>
</dbReference>
<evidence type="ECO:0000256" key="8">
    <source>
        <dbReference type="ARBA" id="ARBA00023163"/>
    </source>
</evidence>
<dbReference type="AlphaFoldDB" id="A0A485KQC0"/>
<keyword evidence="5" id="KW-0560">Oxidoreductase</keyword>
<keyword evidence="3 10" id="KW-0863">Zinc-finger</keyword>
<dbReference type="PROSITE" id="PS51184">
    <property type="entry name" value="JMJC"/>
    <property type="match status" value="1"/>
</dbReference>
<reference evidence="15 16" key="1">
    <citation type="submission" date="2019-03" db="EMBL/GenBank/DDBJ databases">
        <authorList>
            <person name="Gaulin E."/>
            <person name="Dumas B."/>
        </authorList>
    </citation>
    <scope>NUCLEOTIDE SEQUENCE [LARGE SCALE GENOMIC DNA]</scope>
    <source>
        <strain evidence="15">CBS 568.67</strain>
    </source>
</reference>
<feature type="domain" description="JmjC" evidence="13">
    <location>
        <begin position="150"/>
        <end position="303"/>
    </location>
</feature>
<evidence type="ECO:0000256" key="1">
    <source>
        <dbReference type="ARBA" id="ARBA00004123"/>
    </source>
</evidence>
<keyword evidence="9" id="KW-0539">Nucleus</keyword>
<proteinExistence type="predicted"/>
<feature type="compositionally biased region" description="Acidic residues" evidence="11">
    <location>
        <begin position="377"/>
        <end position="392"/>
    </location>
</feature>
<keyword evidence="2" id="KW-0479">Metal-binding</keyword>
<gene>
    <name evidence="15" type="primary">Aste57867_10396</name>
    <name evidence="14" type="ORF">As57867_010356</name>
    <name evidence="15" type="ORF">ASTE57867_10396</name>
</gene>
<keyword evidence="6" id="KW-0408">Iron</keyword>
<evidence type="ECO:0000259" key="13">
    <source>
        <dbReference type="PROSITE" id="PS51184"/>
    </source>
</evidence>
<dbReference type="InterPro" id="IPR011011">
    <property type="entry name" value="Znf_FYVE_PHD"/>
</dbReference>
<organism evidence="15 16">
    <name type="scientific">Aphanomyces stellatus</name>
    <dbReference type="NCBI Taxonomy" id="120398"/>
    <lineage>
        <taxon>Eukaryota</taxon>
        <taxon>Sar</taxon>
        <taxon>Stramenopiles</taxon>
        <taxon>Oomycota</taxon>
        <taxon>Saprolegniomycetes</taxon>
        <taxon>Saprolegniales</taxon>
        <taxon>Verrucalvaceae</taxon>
        <taxon>Aphanomyces</taxon>
    </lineage>
</organism>
<accession>A0A485KQC0</accession>
<evidence type="ECO:0000256" key="4">
    <source>
        <dbReference type="ARBA" id="ARBA00022833"/>
    </source>
</evidence>
<evidence type="ECO:0000256" key="10">
    <source>
        <dbReference type="PROSITE-ProRule" id="PRU00146"/>
    </source>
</evidence>
<dbReference type="SMART" id="SM00249">
    <property type="entry name" value="PHD"/>
    <property type="match status" value="2"/>
</dbReference>
<evidence type="ECO:0000313" key="14">
    <source>
        <dbReference type="EMBL" id="KAF0699013.1"/>
    </source>
</evidence>
<dbReference type="Pfam" id="PF00628">
    <property type="entry name" value="PHD"/>
    <property type="match status" value="2"/>
</dbReference>
<dbReference type="InterPro" id="IPR001965">
    <property type="entry name" value="Znf_PHD"/>
</dbReference>
<feature type="region of interest" description="Disordered" evidence="11">
    <location>
        <begin position="587"/>
        <end position="697"/>
    </location>
</feature>
<evidence type="ECO:0000256" key="5">
    <source>
        <dbReference type="ARBA" id="ARBA00023002"/>
    </source>
</evidence>
<feature type="compositionally biased region" description="Low complexity" evidence="11">
    <location>
        <begin position="590"/>
        <end position="604"/>
    </location>
</feature>
<keyword evidence="8" id="KW-0804">Transcription</keyword>
<feature type="domain" description="PHD-type" evidence="12">
    <location>
        <begin position="507"/>
        <end position="582"/>
    </location>
</feature>
<dbReference type="GO" id="GO:0016491">
    <property type="term" value="F:oxidoreductase activity"/>
    <property type="evidence" value="ECO:0007669"/>
    <property type="project" value="UniProtKB-KW"/>
</dbReference>
<dbReference type="InterPro" id="IPR003347">
    <property type="entry name" value="JmjC_dom"/>
</dbReference>
<dbReference type="EMBL" id="VJMH01005203">
    <property type="protein sequence ID" value="KAF0699013.1"/>
    <property type="molecule type" value="Genomic_DNA"/>
</dbReference>
<dbReference type="InterPro" id="IPR058054">
    <property type="entry name" value="Znf_MS1-like"/>
</dbReference>